<feature type="transmembrane region" description="Helical" evidence="1">
    <location>
        <begin position="22"/>
        <end position="46"/>
    </location>
</feature>
<evidence type="ECO:0000256" key="1">
    <source>
        <dbReference type="SAM" id="Phobius"/>
    </source>
</evidence>
<accession>C6V4V1</accession>
<dbReference type="AlphaFoldDB" id="C6V4V1"/>
<sequence length="60" mass="7079">MGYEHFFFWHSYRVLIGVCWNINYKMCFVVVGTPLIVGVFLVKIAIMRKVMVHNKLEVNS</sequence>
<protein>
    <submittedName>
        <fullName evidence="2">Uncharacterized protein</fullName>
    </submittedName>
</protein>
<proteinExistence type="predicted"/>
<dbReference type="EMBL" id="CP001431">
    <property type="protein sequence ID" value="ACT69414.1"/>
    <property type="molecule type" value="Genomic_DNA"/>
</dbReference>
<dbReference type="HOGENOM" id="CLU_2936894_0_0_5"/>
<name>C6V4V1_NEORI</name>
<keyword evidence="1" id="KW-0472">Membrane</keyword>
<gene>
    <name evidence="2" type="ordered locus">NRI_0435</name>
</gene>
<dbReference type="KEGG" id="nri:NRI_0435"/>
<evidence type="ECO:0000313" key="3">
    <source>
        <dbReference type="Proteomes" id="UP000001627"/>
    </source>
</evidence>
<dbReference type="STRING" id="434131.NRI_0435"/>
<reference evidence="2 3" key="1">
    <citation type="journal article" date="2009" name="Nucleic Acids Res.">
        <title>Analysis of complete genome sequence of Neorickettsia risticii: causative agent of Potomac horse fever.</title>
        <authorList>
            <person name="Lin M."/>
            <person name="Zhang C."/>
            <person name="Gibson K."/>
            <person name="Rikihisa Y."/>
        </authorList>
    </citation>
    <scope>NUCLEOTIDE SEQUENCE [LARGE SCALE GENOMIC DNA]</scope>
    <source>
        <strain evidence="2 3">Illinois</strain>
    </source>
</reference>
<evidence type="ECO:0000313" key="2">
    <source>
        <dbReference type="EMBL" id="ACT69414.1"/>
    </source>
</evidence>
<dbReference type="Proteomes" id="UP000001627">
    <property type="component" value="Chromosome"/>
</dbReference>
<keyword evidence="1" id="KW-0812">Transmembrane</keyword>
<organism evidence="2 3">
    <name type="scientific">Neorickettsia risticii (strain Illinois)</name>
    <dbReference type="NCBI Taxonomy" id="434131"/>
    <lineage>
        <taxon>Bacteria</taxon>
        <taxon>Pseudomonadati</taxon>
        <taxon>Pseudomonadota</taxon>
        <taxon>Alphaproteobacteria</taxon>
        <taxon>Rickettsiales</taxon>
        <taxon>Anaplasmataceae</taxon>
        <taxon>Neorickettsia</taxon>
    </lineage>
</organism>
<keyword evidence="1" id="KW-1133">Transmembrane helix</keyword>
<keyword evidence="3" id="KW-1185">Reference proteome</keyword>